<dbReference type="PRINTS" id="PR00723">
    <property type="entry name" value="SUBTILISIN"/>
</dbReference>
<feature type="active site" description="Charge relay system" evidence="6">
    <location>
        <position position="52"/>
    </location>
</feature>
<name>A0A504J301_9FLAO</name>
<evidence type="ECO:0000256" key="5">
    <source>
        <dbReference type="ARBA" id="ARBA00022825"/>
    </source>
</evidence>
<evidence type="ECO:0000259" key="8">
    <source>
        <dbReference type="Pfam" id="PF00082"/>
    </source>
</evidence>
<evidence type="ECO:0000259" key="9">
    <source>
        <dbReference type="Pfam" id="PF18962"/>
    </source>
</evidence>
<feature type="active site" description="Charge relay system" evidence="6">
    <location>
        <position position="253"/>
    </location>
</feature>
<keyword evidence="3" id="KW-0732">Signal</keyword>
<evidence type="ECO:0000256" key="6">
    <source>
        <dbReference type="PROSITE-ProRule" id="PRU01240"/>
    </source>
</evidence>
<feature type="domain" description="Secretion system C-terminal sorting" evidence="9">
    <location>
        <begin position="334"/>
        <end position="411"/>
    </location>
</feature>
<dbReference type="InterPro" id="IPR000209">
    <property type="entry name" value="Peptidase_S8/S53_dom"/>
</dbReference>
<evidence type="ECO:0000256" key="7">
    <source>
        <dbReference type="SAM" id="MobiDB-lite"/>
    </source>
</evidence>
<keyword evidence="4 6" id="KW-0378">Hydrolase</keyword>
<dbReference type="PANTHER" id="PTHR43806">
    <property type="entry name" value="PEPTIDASE S8"/>
    <property type="match status" value="1"/>
</dbReference>
<dbReference type="SUPFAM" id="SSF52743">
    <property type="entry name" value="Subtilisin-like"/>
    <property type="match status" value="1"/>
</dbReference>
<keyword evidence="2 6" id="KW-0645">Protease</keyword>
<gene>
    <name evidence="10" type="ORF">FHK87_21515</name>
</gene>
<dbReference type="EMBL" id="VFWZ01000008">
    <property type="protein sequence ID" value="TPN83005.1"/>
    <property type="molecule type" value="Genomic_DNA"/>
</dbReference>
<dbReference type="OrthoDB" id="944909at2"/>
<keyword evidence="11" id="KW-1185">Reference proteome</keyword>
<dbReference type="GO" id="GO:0006508">
    <property type="term" value="P:proteolysis"/>
    <property type="evidence" value="ECO:0007669"/>
    <property type="project" value="UniProtKB-KW"/>
</dbReference>
<comment type="similarity">
    <text evidence="1 6">Belongs to the peptidase S8 family.</text>
</comment>
<keyword evidence="5 6" id="KW-0720">Serine protease</keyword>
<feature type="active site" description="Charge relay system" evidence="6">
    <location>
        <position position="90"/>
    </location>
</feature>
<evidence type="ECO:0000256" key="4">
    <source>
        <dbReference type="ARBA" id="ARBA00022801"/>
    </source>
</evidence>
<dbReference type="Pfam" id="PF18962">
    <property type="entry name" value="Por_Secre_tail"/>
    <property type="match status" value="1"/>
</dbReference>
<sequence length="414" mass="44642">MNAQGKTEINSANFNTGSIDRNPPGNFPLSCFQDIIPQQPLGTAPIKISVFDTGFTPQPTNPNGYSFNIQNYTGYDYIDDDTIPEDGNGHGTHIAGVIHHLLSQQGGLANITFDIRKTHDDMGRGFVSNLIPAILDAVNEGADILNLSFSYQNINENPNGKPLKIAIDYAEQMGALVIAAAGNTNENNDTDAIISFPASYPNNNILSVASADCNGKLSPFSSFGQRSVDVAILGENIPGPIMTGGMGYQTGTSFATANVTAMATILATHQQQFDQQQIRCALINTSTTSSDLFEKVVANGAINFTAAFTQLGTACTSVTKTTTGAVQKTPTSTLFPNPFRETLQLDIDIKEKDRQHVTVSMYNQQGILILQDQFNTMQDNTVINWAATQQLRPGTYFAKIDIGGHTTTQMVIKK</sequence>
<feature type="compositionally biased region" description="Polar residues" evidence="7">
    <location>
        <begin position="1"/>
        <end position="19"/>
    </location>
</feature>
<dbReference type="Proteomes" id="UP000315540">
    <property type="component" value="Unassembled WGS sequence"/>
</dbReference>
<evidence type="ECO:0000256" key="2">
    <source>
        <dbReference type="ARBA" id="ARBA00022670"/>
    </source>
</evidence>
<protein>
    <submittedName>
        <fullName evidence="10">T9SS type A sorting domain-containing protein</fullName>
    </submittedName>
</protein>
<dbReference type="PANTHER" id="PTHR43806:SF11">
    <property type="entry name" value="CEREVISIN-RELATED"/>
    <property type="match status" value="1"/>
</dbReference>
<reference evidence="10 11" key="1">
    <citation type="submission" date="2019-06" db="EMBL/GenBank/DDBJ databases">
        <authorList>
            <person name="Meng X."/>
        </authorList>
    </citation>
    <scope>NUCLEOTIDE SEQUENCE [LARGE SCALE GENOMIC DNA]</scope>
    <source>
        <strain evidence="10 11">M625</strain>
    </source>
</reference>
<accession>A0A504J301</accession>
<dbReference type="Gene3D" id="3.40.50.200">
    <property type="entry name" value="Peptidase S8/S53 domain"/>
    <property type="match status" value="1"/>
</dbReference>
<comment type="caution">
    <text evidence="10">The sequence shown here is derived from an EMBL/GenBank/DDBJ whole genome shotgun (WGS) entry which is preliminary data.</text>
</comment>
<dbReference type="PROSITE" id="PS51892">
    <property type="entry name" value="SUBTILASE"/>
    <property type="match status" value="1"/>
</dbReference>
<dbReference type="AlphaFoldDB" id="A0A504J301"/>
<dbReference type="InterPro" id="IPR026444">
    <property type="entry name" value="Secre_tail"/>
</dbReference>
<dbReference type="GO" id="GO:0004252">
    <property type="term" value="F:serine-type endopeptidase activity"/>
    <property type="evidence" value="ECO:0007669"/>
    <property type="project" value="UniProtKB-UniRule"/>
</dbReference>
<dbReference type="InterPro" id="IPR036852">
    <property type="entry name" value="Peptidase_S8/S53_dom_sf"/>
</dbReference>
<evidence type="ECO:0000313" key="10">
    <source>
        <dbReference type="EMBL" id="TPN83005.1"/>
    </source>
</evidence>
<dbReference type="Pfam" id="PF00082">
    <property type="entry name" value="Peptidase_S8"/>
    <property type="match status" value="1"/>
</dbReference>
<dbReference type="InterPro" id="IPR015500">
    <property type="entry name" value="Peptidase_S8_subtilisin-rel"/>
</dbReference>
<evidence type="ECO:0000313" key="11">
    <source>
        <dbReference type="Proteomes" id="UP000315540"/>
    </source>
</evidence>
<feature type="region of interest" description="Disordered" evidence="7">
    <location>
        <begin position="1"/>
        <end position="20"/>
    </location>
</feature>
<dbReference type="InterPro" id="IPR050131">
    <property type="entry name" value="Peptidase_S8_subtilisin-like"/>
</dbReference>
<dbReference type="NCBIfam" id="TIGR04183">
    <property type="entry name" value="Por_Secre_tail"/>
    <property type="match status" value="1"/>
</dbReference>
<feature type="domain" description="Peptidase S8/S53" evidence="8">
    <location>
        <begin position="46"/>
        <end position="289"/>
    </location>
</feature>
<organism evidence="10 11">
    <name type="scientific">Aquimarina algicola</name>
    <dbReference type="NCBI Taxonomy" id="2589995"/>
    <lineage>
        <taxon>Bacteria</taxon>
        <taxon>Pseudomonadati</taxon>
        <taxon>Bacteroidota</taxon>
        <taxon>Flavobacteriia</taxon>
        <taxon>Flavobacteriales</taxon>
        <taxon>Flavobacteriaceae</taxon>
        <taxon>Aquimarina</taxon>
    </lineage>
</organism>
<evidence type="ECO:0000256" key="1">
    <source>
        <dbReference type="ARBA" id="ARBA00011073"/>
    </source>
</evidence>
<evidence type="ECO:0000256" key="3">
    <source>
        <dbReference type="ARBA" id="ARBA00022729"/>
    </source>
</evidence>
<proteinExistence type="inferred from homology"/>